<protein>
    <submittedName>
        <fullName evidence="4">NAD(P)/FAD-dependent oxidoreductase</fullName>
    </submittedName>
</protein>
<keyword evidence="1" id="KW-0560">Oxidoreductase</keyword>
<dbReference type="CDD" id="cd19946">
    <property type="entry name" value="GlpA-like_Fer2_BFD-like"/>
    <property type="match status" value="1"/>
</dbReference>
<feature type="domain" description="FAD/NAD(P)-binding" evidence="3">
    <location>
        <begin position="3"/>
        <end position="314"/>
    </location>
</feature>
<dbReference type="PANTHER" id="PTHR42949:SF3">
    <property type="entry name" value="ANAEROBIC GLYCEROL-3-PHOSPHATE DEHYDROGENASE SUBUNIT B"/>
    <property type="match status" value="1"/>
</dbReference>
<dbReference type="Gene3D" id="3.50.50.60">
    <property type="entry name" value="FAD/NAD(P)-binding domain"/>
    <property type="match status" value="2"/>
</dbReference>
<name>A0ABV0M6E6_9HYPH</name>
<dbReference type="InterPro" id="IPR023753">
    <property type="entry name" value="FAD/NAD-binding_dom"/>
</dbReference>
<dbReference type="InterPro" id="IPR041854">
    <property type="entry name" value="BFD-like_2Fe2S-bd_dom_sf"/>
</dbReference>
<dbReference type="EMBL" id="JBEAAL010000017">
    <property type="protein sequence ID" value="MEQ1407253.1"/>
    <property type="molecule type" value="Genomic_DNA"/>
</dbReference>
<dbReference type="SUPFAM" id="SSF51905">
    <property type="entry name" value="FAD/NAD(P)-binding domain"/>
    <property type="match status" value="1"/>
</dbReference>
<keyword evidence="5" id="KW-1185">Reference proteome</keyword>
<dbReference type="InterPro" id="IPR036188">
    <property type="entry name" value="FAD/NAD-bd_sf"/>
</dbReference>
<dbReference type="InterPro" id="IPR007419">
    <property type="entry name" value="BFD-like_2Fe2S-bd_dom"/>
</dbReference>
<evidence type="ECO:0000259" key="3">
    <source>
        <dbReference type="Pfam" id="PF07992"/>
    </source>
</evidence>
<organism evidence="4 5">
    <name type="scientific">Neorhizobium phenanthreniclasticum</name>
    <dbReference type="NCBI Taxonomy" id="3157917"/>
    <lineage>
        <taxon>Bacteria</taxon>
        <taxon>Pseudomonadati</taxon>
        <taxon>Pseudomonadota</taxon>
        <taxon>Alphaproteobacteria</taxon>
        <taxon>Hyphomicrobiales</taxon>
        <taxon>Rhizobiaceae</taxon>
        <taxon>Rhizobium/Agrobacterium group</taxon>
        <taxon>Neorhizobium</taxon>
    </lineage>
</organism>
<reference evidence="4 5" key="1">
    <citation type="submission" date="2024-05" db="EMBL/GenBank/DDBJ databases">
        <title>Neorhizobium sp. Rsf11, a plant growth promoting and heavy metal resistant PAH-degrader.</title>
        <authorList>
            <person name="Golubev S.N."/>
            <person name="Muratova A.Y."/>
            <person name="Markelova M.I."/>
        </authorList>
    </citation>
    <scope>NUCLEOTIDE SEQUENCE [LARGE SCALE GENOMIC DNA]</scope>
    <source>
        <strain evidence="4 5">Rsf11</strain>
    </source>
</reference>
<evidence type="ECO:0000313" key="4">
    <source>
        <dbReference type="EMBL" id="MEQ1407253.1"/>
    </source>
</evidence>
<evidence type="ECO:0000259" key="2">
    <source>
        <dbReference type="Pfam" id="PF04324"/>
    </source>
</evidence>
<dbReference type="PIRSF" id="PIRSF037495">
    <property type="entry name" value="Opine_OX_OoxA/HcnB"/>
    <property type="match status" value="1"/>
</dbReference>
<dbReference type="InterPro" id="IPR017224">
    <property type="entry name" value="Opine_Oxase_asu/HCN_bsu"/>
</dbReference>
<dbReference type="PRINTS" id="PR00368">
    <property type="entry name" value="FADPNR"/>
</dbReference>
<accession>A0ABV0M6E6</accession>
<dbReference type="Gene3D" id="1.10.10.1100">
    <property type="entry name" value="BFD-like [2Fe-2S]-binding domain"/>
    <property type="match status" value="1"/>
</dbReference>
<dbReference type="InterPro" id="IPR051691">
    <property type="entry name" value="Metab_Enz_Cyan_OpOx_G3PDH"/>
</dbReference>
<dbReference type="Pfam" id="PF04324">
    <property type="entry name" value="Fer2_BFD"/>
    <property type="match status" value="1"/>
</dbReference>
<sequence length="459" mass="49045">MTYDVLIVGAGPAGMSAAVQLSRDGLAVAVVDEQPAPGGQIWRGVERNMSGPFFRALGEDYRKGLALVEAFRASEAEYMPETQVWQIEEGWSVFLTSGGRARRVSARIVLLATGAQERPVPFPGWTLPGVMTVGAAQILLKSGGMLPEGRVWIAGAGPLPLLYATQALDLGGRLAGYLDTAGRPGLAALQKLPGAWRDLAGLAKGAGWLRTLRRKVDIVRDGKDLRAEGEGRLEHIEWSRHGKRERVKADVLLVHEGVVPRIHETLSLGCAHDWRAGQGYFAPRLDCWGETSRSGLFVAGDAGGIGGWSAAMVSGEIAALGIAARLGKGGDVEERRRQALLDDRRARALALRPLLDALYPPPRKRLPDETIVCRCEEVTAGTIRAVTRASVPDPNAVKAATRCGMGPCQGRQCGYTVQALLAEVHGVPAGEVAFFNIRPPLKPITLAEIASLEDMETAG</sequence>
<evidence type="ECO:0000313" key="5">
    <source>
        <dbReference type="Proteomes" id="UP001496627"/>
    </source>
</evidence>
<gene>
    <name evidence="4" type="ORF">ABK249_20170</name>
</gene>
<comment type="caution">
    <text evidence="4">The sequence shown here is derived from an EMBL/GenBank/DDBJ whole genome shotgun (WGS) entry which is preliminary data.</text>
</comment>
<feature type="domain" description="BFD-like [2Fe-2S]-binding" evidence="2">
    <location>
        <begin position="371"/>
        <end position="423"/>
    </location>
</feature>
<dbReference type="PANTHER" id="PTHR42949">
    <property type="entry name" value="ANAEROBIC GLYCEROL-3-PHOSPHATE DEHYDROGENASE SUBUNIT B"/>
    <property type="match status" value="1"/>
</dbReference>
<dbReference type="PRINTS" id="PR00469">
    <property type="entry name" value="PNDRDTASEII"/>
</dbReference>
<dbReference type="RefSeq" id="WP_227703467.1">
    <property type="nucleotide sequence ID" value="NZ_JBEAAL010000017.1"/>
</dbReference>
<dbReference type="Proteomes" id="UP001496627">
    <property type="component" value="Unassembled WGS sequence"/>
</dbReference>
<dbReference type="Pfam" id="PF07992">
    <property type="entry name" value="Pyr_redox_2"/>
    <property type="match status" value="1"/>
</dbReference>
<proteinExistence type="predicted"/>
<evidence type="ECO:0000256" key="1">
    <source>
        <dbReference type="ARBA" id="ARBA00023002"/>
    </source>
</evidence>